<dbReference type="EMBL" id="CP038151">
    <property type="protein sequence ID" value="QBR03194.1"/>
    <property type="molecule type" value="Genomic_DNA"/>
</dbReference>
<dbReference type="KEGG" id="ppai:E1956_39225"/>
<dbReference type="AlphaFoldDB" id="A0A4P7D8N9"/>
<organism evidence="1 2">
    <name type="scientific">Paraburkholderia pallida</name>
    <dbReference type="NCBI Taxonomy" id="2547399"/>
    <lineage>
        <taxon>Bacteria</taxon>
        <taxon>Pseudomonadati</taxon>
        <taxon>Pseudomonadota</taxon>
        <taxon>Betaproteobacteria</taxon>
        <taxon>Burkholderiales</taxon>
        <taxon>Burkholderiaceae</taxon>
        <taxon>Paraburkholderia</taxon>
    </lineage>
</organism>
<evidence type="ECO:0000313" key="1">
    <source>
        <dbReference type="EMBL" id="QBR03194.1"/>
    </source>
</evidence>
<evidence type="ECO:0000313" key="2">
    <source>
        <dbReference type="Proteomes" id="UP000295727"/>
    </source>
</evidence>
<dbReference type="RefSeq" id="WP_134758693.1">
    <property type="nucleotide sequence ID" value="NZ_CP038151.1"/>
</dbReference>
<keyword evidence="2" id="KW-1185">Reference proteome</keyword>
<name>A0A4P7D8N9_9BURK</name>
<proteinExistence type="predicted"/>
<reference evidence="1 2" key="1">
    <citation type="submission" date="2019-03" db="EMBL/GenBank/DDBJ databases">
        <title>Paraburkholderia sp. 7MH5, isolated from subtropical forest soil.</title>
        <authorList>
            <person name="Gao Z.-H."/>
            <person name="Qiu L.-H."/>
        </authorList>
    </citation>
    <scope>NUCLEOTIDE SEQUENCE [LARGE SCALE GENOMIC DNA]</scope>
    <source>
        <strain evidence="1 2">7MH5</strain>
    </source>
</reference>
<protein>
    <submittedName>
        <fullName evidence="1">Uncharacterized protein</fullName>
    </submittedName>
</protein>
<dbReference type="Proteomes" id="UP000295727">
    <property type="component" value="Chromosome 4"/>
</dbReference>
<sequence length="75" mass="8244">MDKSDANLAALEALSGQDISAVGKMAFQKVRSSPIYEHCSNDRSWPILLIHSSHPETGVATLVAMHAKERRLLSR</sequence>
<accession>A0A4P7D8N9</accession>
<gene>
    <name evidence="1" type="ORF">E1956_39225</name>
</gene>